<dbReference type="Pfam" id="PF00708">
    <property type="entry name" value="Acylphosphatase"/>
    <property type="match status" value="1"/>
</dbReference>
<gene>
    <name evidence="4" type="ORF">PGLA2088_LOCUS41220</name>
</gene>
<feature type="domain" description="Acylphosphatase-like" evidence="3">
    <location>
        <begin position="293"/>
        <end position="381"/>
    </location>
</feature>
<reference evidence="4" key="1">
    <citation type="submission" date="2021-02" db="EMBL/GenBank/DDBJ databases">
        <authorList>
            <person name="Dougan E. K."/>
            <person name="Rhodes N."/>
            <person name="Thang M."/>
            <person name="Chan C."/>
        </authorList>
    </citation>
    <scope>NUCLEOTIDE SEQUENCE</scope>
</reference>
<dbReference type="SUPFAM" id="SSF54975">
    <property type="entry name" value="Acylphosphatase/BLUF domain-like"/>
    <property type="match status" value="1"/>
</dbReference>
<dbReference type="PANTHER" id="PTHR47268">
    <property type="entry name" value="ACYLPHOSPHATASE"/>
    <property type="match status" value="1"/>
</dbReference>
<comment type="similarity">
    <text evidence="2">Belongs to the acylphosphatase family.</text>
</comment>
<evidence type="ECO:0000313" key="4">
    <source>
        <dbReference type="EMBL" id="CAE8720276.1"/>
    </source>
</evidence>
<dbReference type="Gene3D" id="3.30.70.100">
    <property type="match status" value="1"/>
</dbReference>
<accession>A0A813L110</accession>
<protein>
    <recommendedName>
        <fullName evidence="1">acylphosphatase</fullName>
        <ecNumber evidence="1">3.6.1.7</ecNumber>
    </recommendedName>
</protein>
<dbReference type="EC" id="3.6.1.7" evidence="1"/>
<organism evidence="4 5">
    <name type="scientific">Polarella glacialis</name>
    <name type="common">Dinoflagellate</name>
    <dbReference type="NCBI Taxonomy" id="89957"/>
    <lineage>
        <taxon>Eukaryota</taxon>
        <taxon>Sar</taxon>
        <taxon>Alveolata</taxon>
        <taxon>Dinophyceae</taxon>
        <taxon>Suessiales</taxon>
        <taxon>Suessiaceae</taxon>
        <taxon>Polarella</taxon>
    </lineage>
</organism>
<dbReference type="InterPro" id="IPR020456">
    <property type="entry name" value="Acylphosphatase"/>
</dbReference>
<proteinExistence type="inferred from homology"/>
<feature type="active site" evidence="1">
    <location>
        <position position="308"/>
    </location>
</feature>
<evidence type="ECO:0000256" key="2">
    <source>
        <dbReference type="RuleBase" id="RU004168"/>
    </source>
</evidence>
<dbReference type="Proteomes" id="UP000626109">
    <property type="component" value="Unassembled WGS sequence"/>
</dbReference>
<dbReference type="AlphaFoldDB" id="A0A813L110"/>
<dbReference type="InterPro" id="IPR017968">
    <property type="entry name" value="Acylphosphatase_CS"/>
</dbReference>
<dbReference type="PROSITE" id="PS51160">
    <property type="entry name" value="ACYLPHOSPHATASE_3"/>
    <property type="match status" value="1"/>
</dbReference>
<keyword evidence="1" id="KW-0378">Hydrolase</keyword>
<comment type="catalytic activity">
    <reaction evidence="1">
        <text>an acyl phosphate + H2O = a carboxylate + phosphate + H(+)</text>
        <dbReference type="Rhea" id="RHEA:14965"/>
        <dbReference type="ChEBI" id="CHEBI:15377"/>
        <dbReference type="ChEBI" id="CHEBI:15378"/>
        <dbReference type="ChEBI" id="CHEBI:29067"/>
        <dbReference type="ChEBI" id="CHEBI:43474"/>
        <dbReference type="ChEBI" id="CHEBI:59918"/>
        <dbReference type="EC" id="3.6.1.7"/>
    </reaction>
</comment>
<feature type="active site" evidence="1">
    <location>
        <position position="326"/>
    </location>
</feature>
<sequence>MVRVLLRTSYDAEPEMLILTEPVGSVAELKDAVLDLHPHLDFYSMAIYDSQGDLADEADIVSMMETYSVEDQPAVPPSMGHVEANPENIDIEDQPAAVHDKALGDESQPDAQQAQMMRPGLLFDPYSDPATMQAAAMAEELEGLEELAELEEFRELEEALRLKVHLLVKAPFSILLWPSWCVCCCAPLTMPSRTSYDAEPEMLILTEPVGSVAELKDAVLDLHPHLDFYSMAIYDSQGDLADEADIVSMMETYSVEDQPPSMGHVEANPENIDIEDQPAAVHDKAAMTEEVVRAHAFISGKVQGVFYRNNTVKQAQERGLFGWVRNLQDGRVELQTQGPKGAVEDLLRWCHQGPAKAVVREVQVTWVPAESGGPASFKKMKDA</sequence>
<dbReference type="GO" id="GO:0003998">
    <property type="term" value="F:acylphosphatase activity"/>
    <property type="evidence" value="ECO:0007669"/>
    <property type="project" value="UniProtKB-EC"/>
</dbReference>
<comment type="caution">
    <text evidence="4">The sequence shown here is derived from an EMBL/GenBank/DDBJ whole genome shotgun (WGS) entry which is preliminary data.</text>
</comment>
<dbReference type="InterPro" id="IPR036046">
    <property type="entry name" value="Acylphosphatase-like_dom_sf"/>
</dbReference>
<evidence type="ECO:0000313" key="5">
    <source>
        <dbReference type="Proteomes" id="UP000626109"/>
    </source>
</evidence>
<name>A0A813L110_POLGL</name>
<dbReference type="PROSITE" id="PS00151">
    <property type="entry name" value="ACYLPHOSPHATASE_2"/>
    <property type="match status" value="1"/>
</dbReference>
<dbReference type="PANTHER" id="PTHR47268:SF4">
    <property type="entry name" value="ACYLPHOSPHATASE"/>
    <property type="match status" value="1"/>
</dbReference>
<dbReference type="EMBL" id="CAJNNW010033765">
    <property type="protein sequence ID" value="CAE8720276.1"/>
    <property type="molecule type" value="Genomic_DNA"/>
</dbReference>
<evidence type="ECO:0000259" key="3">
    <source>
        <dbReference type="PROSITE" id="PS51160"/>
    </source>
</evidence>
<dbReference type="PRINTS" id="PR00112">
    <property type="entry name" value="ACYLPHPHTASE"/>
</dbReference>
<evidence type="ECO:0000256" key="1">
    <source>
        <dbReference type="PROSITE-ProRule" id="PRU00520"/>
    </source>
</evidence>
<dbReference type="InterPro" id="IPR001792">
    <property type="entry name" value="Acylphosphatase-like_dom"/>
</dbReference>